<reference evidence="10" key="2">
    <citation type="submission" date="2025-09" db="UniProtKB">
        <authorList>
            <consortium name="Ensembl"/>
        </authorList>
    </citation>
    <scope>IDENTIFICATION</scope>
</reference>
<keyword evidence="4" id="KW-0964">Secreted</keyword>
<feature type="signal peptide" evidence="8">
    <location>
        <begin position="1"/>
        <end position="20"/>
    </location>
</feature>
<dbReference type="InterPro" id="IPR039809">
    <property type="entry name" value="Chemokine_b/g/d"/>
</dbReference>
<dbReference type="GO" id="GO:0006955">
    <property type="term" value="P:immune response"/>
    <property type="evidence" value="ECO:0007669"/>
    <property type="project" value="InterPro"/>
</dbReference>
<keyword evidence="2" id="KW-0145">Chemotaxis</keyword>
<dbReference type="GO" id="GO:0005615">
    <property type="term" value="C:extracellular space"/>
    <property type="evidence" value="ECO:0007669"/>
    <property type="project" value="UniProtKB-KW"/>
</dbReference>
<evidence type="ECO:0000256" key="5">
    <source>
        <dbReference type="ARBA" id="ARBA00022729"/>
    </source>
</evidence>
<dbReference type="FunFam" id="2.40.50.40:FF:000012">
    <property type="entry name" value="C-C motif chemokine"/>
    <property type="match status" value="1"/>
</dbReference>
<dbReference type="SMART" id="SM00199">
    <property type="entry name" value="SCY"/>
    <property type="match status" value="1"/>
</dbReference>
<evidence type="ECO:0000259" key="9">
    <source>
        <dbReference type="SMART" id="SM00199"/>
    </source>
</evidence>
<dbReference type="InterPro" id="IPR036048">
    <property type="entry name" value="Interleukin_8-like_sf"/>
</dbReference>
<evidence type="ECO:0000256" key="6">
    <source>
        <dbReference type="ARBA" id="ARBA00023157"/>
    </source>
</evidence>
<dbReference type="GeneTree" id="ENSGT01020000230600"/>
<evidence type="ECO:0000256" key="2">
    <source>
        <dbReference type="ARBA" id="ARBA00022500"/>
    </source>
</evidence>
<comment type="subcellular location">
    <subcellularLocation>
        <location evidence="1">Secreted</location>
    </subcellularLocation>
</comment>
<evidence type="ECO:0000313" key="10">
    <source>
        <dbReference type="Ensembl" id="ENSPKIP00000035198.1"/>
    </source>
</evidence>
<dbReference type="Gene3D" id="2.40.50.40">
    <property type="match status" value="1"/>
</dbReference>
<keyword evidence="11" id="KW-1185">Reference proteome</keyword>
<keyword evidence="6" id="KW-1015">Disulfide bond</keyword>
<evidence type="ECO:0000256" key="4">
    <source>
        <dbReference type="ARBA" id="ARBA00022525"/>
    </source>
</evidence>
<dbReference type="Ensembl" id="ENSPKIT00000016126.1">
    <property type="protein sequence ID" value="ENSPKIP00000035198.1"/>
    <property type="gene ID" value="ENSPKIG00000014243.1"/>
</dbReference>
<feature type="chain" id="PRO_5017274791" description="Chemokine interleukin-8-like domain-containing protein" evidence="8">
    <location>
        <begin position="21"/>
        <end position="78"/>
    </location>
</feature>
<evidence type="ECO:0000256" key="7">
    <source>
        <dbReference type="ARBA" id="ARBA00023198"/>
    </source>
</evidence>
<keyword evidence="7" id="KW-0395">Inflammatory response</keyword>
<dbReference type="GO" id="GO:0006954">
    <property type="term" value="P:inflammatory response"/>
    <property type="evidence" value="ECO:0007669"/>
    <property type="project" value="UniProtKB-KW"/>
</dbReference>
<sequence>NLRCSFAVFSVVLLLGSAQCCTSYNEKPVPVSMLRDYIPQRITGYCNINAVIFFTNNKKRVCANPKDKWVQKAMSIIE</sequence>
<keyword evidence="5 8" id="KW-0732">Signal</keyword>
<dbReference type="STRING" id="1676925.ENSPKIP00000035198"/>
<evidence type="ECO:0000256" key="8">
    <source>
        <dbReference type="SAM" id="SignalP"/>
    </source>
</evidence>
<dbReference type="Proteomes" id="UP000261540">
    <property type="component" value="Unplaced"/>
</dbReference>
<dbReference type="InterPro" id="IPR001811">
    <property type="entry name" value="Chemokine_IL8-like_dom"/>
</dbReference>
<dbReference type="SUPFAM" id="SSF54117">
    <property type="entry name" value="Interleukin 8-like chemokines"/>
    <property type="match status" value="1"/>
</dbReference>
<evidence type="ECO:0000256" key="1">
    <source>
        <dbReference type="ARBA" id="ARBA00004613"/>
    </source>
</evidence>
<name>A0A3B3SY75_9TELE</name>
<evidence type="ECO:0000256" key="3">
    <source>
        <dbReference type="ARBA" id="ARBA00022514"/>
    </source>
</evidence>
<proteinExistence type="predicted"/>
<dbReference type="PANTHER" id="PTHR12015">
    <property type="entry name" value="SMALL INDUCIBLE CYTOKINE A"/>
    <property type="match status" value="1"/>
</dbReference>
<feature type="domain" description="Chemokine interleukin-8-like" evidence="9">
    <location>
        <begin position="17"/>
        <end position="77"/>
    </location>
</feature>
<protein>
    <recommendedName>
        <fullName evidence="9">Chemokine interleukin-8-like domain-containing protein</fullName>
    </recommendedName>
</protein>
<dbReference type="Pfam" id="PF00048">
    <property type="entry name" value="IL8"/>
    <property type="match status" value="1"/>
</dbReference>
<dbReference type="AlphaFoldDB" id="A0A3B3SY75"/>
<evidence type="ECO:0000313" key="11">
    <source>
        <dbReference type="Proteomes" id="UP000261540"/>
    </source>
</evidence>
<dbReference type="GO" id="GO:0008009">
    <property type="term" value="F:chemokine activity"/>
    <property type="evidence" value="ECO:0007669"/>
    <property type="project" value="InterPro"/>
</dbReference>
<reference evidence="10" key="1">
    <citation type="submission" date="2025-08" db="UniProtKB">
        <authorList>
            <consortium name="Ensembl"/>
        </authorList>
    </citation>
    <scope>IDENTIFICATION</scope>
</reference>
<keyword evidence="3" id="KW-0202">Cytokine</keyword>
<organism evidence="10 11">
    <name type="scientific">Paramormyrops kingsleyae</name>
    <dbReference type="NCBI Taxonomy" id="1676925"/>
    <lineage>
        <taxon>Eukaryota</taxon>
        <taxon>Metazoa</taxon>
        <taxon>Chordata</taxon>
        <taxon>Craniata</taxon>
        <taxon>Vertebrata</taxon>
        <taxon>Euteleostomi</taxon>
        <taxon>Actinopterygii</taxon>
        <taxon>Neopterygii</taxon>
        <taxon>Teleostei</taxon>
        <taxon>Osteoglossocephala</taxon>
        <taxon>Osteoglossomorpha</taxon>
        <taxon>Osteoglossiformes</taxon>
        <taxon>Mormyridae</taxon>
        <taxon>Paramormyrops</taxon>
    </lineage>
</organism>
<accession>A0A3B3SY75</accession>